<dbReference type="Proteomes" id="UP000283589">
    <property type="component" value="Unassembled WGS sequence"/>
</dbReference>
<dbReference type="Pfam" id="PF09822">
    <property type="entry name" value="ABC_transp_aux"/>
    <property type="match status" value="1"/>
</dbReference>
<feature type="transmembrane region" description="Helical" evidence="6">
    <location>
        <begin position="228"/>
        <end position="246"/>
    </location>
</feature>
<dbReference type="GO" id="GO:0140359">
    <property type="term" value="F:ABC-type transporter activity"/>
    <property type="evidence" value="ECO:0007669"/>
    <property type="project" value="InterPro"/>
</dbReference>
<dbReference type="RefSeq" id="WP_118259740.1">
    <property type="nucleotide sequence ID" value="NZ_CALBWO010000030.1"/>
</dbReference>
<dbReference type="InterPro" id="IPR051449">
    <property type="entry name" value="ABC-2_transporter_component"/>
</dbReference>
<keyword evidence="3 6" id="KW-0812">Transmembrane</keyword>
<comment type="subcellular location">
    <subcellularLocation>
        <location evidence="1">Cell membrane</location>
        <topology evidence="1">Multi-pass membrane protein</topology>
    </subcellularLocation>
</comment>
<evidence type="ECO:0000256" key="2">
    <source>
        <dbReference type="ARBA" id="ARBA00022475"/>
    </source>
</evidence>
<dbReference type="CDD" id="cd03143">
    <property type="entry name" value="A4_beta-galactosidase_middle_domain"/>
    <property type="match status" value="1"/>
</dbReference>
<dbReference type="InterPro" id="IPR019196">
    <property type="entry name" value="ABC_transp_unknown"/>
</dbReference>
<protein>
    <submittedName>
        <fullName evidence="8">ABC transporter</fullName>
    </submittedName>
</protein>
<feature type="transmembrane region" description="Helical" evidence="6">
    <location>
        <begin position="146"/>
        <end position="167"/>
    </location>
</feature>
<evidence type="ECO:0000256" key="3">
    <source>
        <dbReference type="ARBA" id="ARBA00022692"/>
    </source>
</evidence>
<evidence type="ECO:0000256" key="4">
    <source>
        <dbReference type="ARBA" id="ARBA00022989"/>
    </source>
</evidence>
<keyword evidence="5 6" id="KW-0472">Membrane</keyword>
<dbReference type="InterPro" id="IPR029062">
    <property type="entry name" value="Class_I_gatase-like"/>
</dbReference>
<name>A0A412X2N0_9BACT</name>
<feature type="transmembrane region" description="Helical" evidence="6">
    <location>
        <begin position="20"/>
        <end position="41"/>
    </location>
</feature>
<evidence type="ECO:0000313" key="9">
    <source>
        <dbReference type="Proteomes" id="UP000283589"/>
    </source>
</evidence>
<dbReference type="EMBL" id="QRZA01000007">
    <property type="protein sequence ID" value="RGV34576.1"/>
    <property type="molecule type" value="Genomic_DNA"/>
</dbReference>
<keyword evidence="2" id="KW-1003">Cell membrane</keyword>
<feature type="transmembrane region" description="Helical" evidence="6">
    <location>
        <begin position="74"/>
        <end position="93"/>
    </location>
</feature>
<feature type="domain" description="ABC-type uncharacterised transport system" evidence="7">
    <location>
        <begin position="452"/>
        <end position="691"/>
    </location>
</feature>
<dbReference type="GO" id="GO:0005886">
    <property type="term" value="C:plasma membrane"/>
    <property type="evidence" value="ECO:0007669"/>
    <property type="project" value="UniProtKB-SubCell"/>
</dbReference>
<feature type="transmembrane region" description="Helical" evidence="6">
    <location>
        <begin position="174"/>
        <end position="192"/>
    </location>
</feature>
<comment type="caution">
    <text evidence="8">The sequence shown here is derived from an EMBL/GenBank/DDBJ whole genome shotgun (WGS) entry which is preliminary data.</text>
</comment>
<organism evidence="8 9">
    <name type="scientific">Butyricimonas virosa</name>
    <dbReference type="NCBI Taxonomy" id="544645"/>
    <lineage>
        <taxon>Bacteria</taxon>
        <taxon>Pseudomonadati</taxon>
        <taxon>Bacteroidota</taxon>
        <taxon>Bacteroidia</taxon>
        <taxon>Bacteroidales</taxon>
        <taxon>Odoribacteraceae</taxon>
        <taxon>Butyricimonas</taxon>
    </lineage>
</organism>
<dbReference type="AlphaFoldDB" id="A0A412X2N0"/>
<dbReference type="PANTHER" id="PTHR30294">
    <property type="entry name" value="MEMBRANE COMPONENT OF ABC TRANSPORTER YHHJ-RELATED"/>
    <property type="match status" value="1"/>
</dbReference>
<evidence type="ECO:0000313" key="8">
    <source>
        <dbReference type="EMBL" id="RGV34576.1"/>
    </source>
</evidence>
<feature type="transmembrane region" description="Helical" evidence="6">
    <location>
        <begin position="258"/>
        <end position="277"/>
    </location>
</feature>
<dbReference type="Pfam" id="PF12679">
    <property type="entry name" value="ABC2_membrane_2"/>
    <property type="match status" value="1"/>
</dbReference>
<feature type="transmembrane region" description="Helical" evidence="6">
    <location>
        <begin position="739"/>
        <end position="757"/>
    </location>
</feature>
<proteinExistence type="predicted"/>
<keyword evidence="4 6" id="KW-1133">Transmembrane helix</keyword>
<feature type="transmembrane region" description="Helical" evidence="6">
    <location>
        <begin position="114"/>
        <end position="134"/>
    </location>
</feature>
<dbReference type="Gene3D" id="3.40.50.880">
    <property type="match status" value="1"/>
</dbReference>
<accession>A0A412X2N0</accession>
<evidence type="ECO:0000256" key="6">
    <source>
        <dbReference type="SAM" id="Phobius"/>
    </source>
</evidence>
<sequence>MKIIYRIALAELQSLFYSPVAWLILIVFTIQCSFAFTGVVDANVVRKAMGYGVGNLTLDIYAGLHGFFKTLQEYLYLYIPLLTMGLMSGELSSGSIKLLYSSPVRNSQIILGKYLSMLVYGLVLIGIICVYVIYSAFVVKQLDVSMVLTGLLGIYLLICAYAAIGLFMSSITSYQVVAAMGTLAIFALLNVSKGIGQNIDFVREITYWLSINGRCNEFVRGMICSEDLLYFLIVIVLFLTLSILRLKAIRQKTPWKISLGKYIAVVIFAVVIGYFSARPSLKCFYDATRTKQQTLTENSQEILNMATGGLTMTTYVNCLDEFNWTGEPGNRLYDQRQFEQYTRFKPEIKMKYVYFYDKSQNERLYSLNPGLTDREIMVKLSVAQGLDTNMYLKPEELKQIIDLSSEDNHVVRVLERENGRKVFLRMFRDMWIYPSEAEVTAAIRQLVDDDLPVVGFLTGHGVRNSEKAGDRDYRYFVQERVYRRALINQGFAIENVNLEDEIPEQVNILVVADMQTALSPEEMESLEKYIARGGNLIIAGDVGRAPVMNPIIASLGVQFMTGQIVQQNKDFMMDLVFAKPQEDLGNLSYMFDALGGRVITMPGCVGLKYEQKPGFTITPLLMSETRGCWNEVETTNFIDEEAELNVDAGEVEQAYPLALALSRKIAGKLQKIVILGDADCMSNAEMKASRDKVNAGNGMFILGMFNWMTDGEFPIDVRRPATPDSDLYVGVDGMKITRYAFWGFSILLLVIYLCLWFHRRGR</sequence>
<dbReference type="PANTHER" id="PTHR30294:SF29">
    <property type="entry name" value="MULTIDRUG ABC TRANSPORTER PERMEASE YBHS-RELATED"/>
    <property type="match status" value="1"/>
</dbReference>
<gene>
    <name evidence="8" type="ORF">DWW18_07795</name>
</gene>
<evidence type="ECO:0000256" key="1">
    <source>
        <dbReference type="ARBA" id="ARBA00004651"/>
    </source>
</evidence>
<reference evidence="8 9" key="1">
    <citation type="submission" date="2018-08" db="EMBL/GenBank/DDBJ databases">
        <title>A genome reference for cultivated species of the human gut microbiota.</title>
        <authorList>
            <person name="Zou Y."/>
            <person name="Xue W."/>
            <person name="Luo G."/>
        </authorList>
    </citation>
    <scope>NUCLEOTIDE SEQUENCE [LARGE SCALE GENOMIC DNA]</scope>
    <source>
        <strain evidence="8 9">AF14-49</strain>
    </source>
</reference>
<evidence type="ECO:0000259" key="7">
    <source>
        <dbReference type="Pfam" id="PF09822"/>
    </source>
</evidence>
<evidence type="ECO:0000256" key="5">
    <source>
        <dbReference type="ARBA" id="ARBA00023136"/>
    </source>
</evidence>